<dbReference type="PANTHER" id="PTHR33602">
    <property type="entry name" value="REGULATORY PROTEIN RECX FAMILY PROTEIN"/>
    <property type="match status" value="1"/>
</dbReference>
<evidence type="ECO:0000313" key="7">
    <source>
        <dbReference type="EMBL" id="QGW29398.1"/>
    </source>
</evidence>
<dbReference type="Proteomes" id="UP000426027">
    <property type="component" value="Chromosome"/>
</dbReference>
<comment type="similarity">
    <text evidence="2">Belongs to the RecX family.</text>
</comment>
<dbReference type="GO" id="GO:0005737">
    <property type="term" value="C:cytoplasm"/>
    <property type="evidence" value="ECO:0007669"/>
    <property type="project" value="UniProtKB-SubCell"/>
</dbReference>
<dbReference type="KEGG" id="fls:GLV81_15930"/>
<dbReference type="PANTHER" id="PTHR33602:SF1">
    <property type="entry name" value="REGULATORY PROTEIN RECX FAMILY PROTEIN"/>
    <property type="match status" value="1"/>
</dbReference>
<evidence type="ECO:0000256" key="4">
    <source>
        <dbReference type="ARBA" id="ARBA00022490"/>
    </source>
</evidence>
<evidence type="ECO:0000256" key="3">
    <source>
        <dbReference type="ARBA" id="ARBA00018111"/>
    </source>
</evidence>
<gene>
    <name evidence="7" type="ORF">GLV81_15930</name>
</gene>
<dbReference type="GO" id="GO:0006282">
    <property type="term" value="P:regulation of DNA repair"/>
    <property type="evidence" value="ECO:0007669"/>
    <property type="project" value="InterPro"/>
</dbReference>
<evidence type="ECO:0000256" key="1">
    <source>
        <dbReference type="ARBA" id="ARBA00004496"/>
    </source>
</evidence>
<dbReference type="InterPro" id="IPR053925">
    <property type="entry name" value="RecX_HTH_3rd"/>
</dbReference>
<proteinExistence type="inferred from homology"/>
<accession>A0A6I6GP07</accession>
<reference evidence="7 8" key="1">
    <citation type="submission" date="2019-11" db="EMBL/GenBank/DDBJ databases">
        <authorList>
            <person name="Im W.T."/>
        </authorList>
    </citation>
    <scope>NUCLEOTIDE SEQUENCE [LARGE SCALE GENOMIC DNA]</scope>
    <source>
        <strain evidence="7 8">SB-02</strain>
    </source>
</reference>
<sequence>MQQPKDRWTPNQAWEKMKHFCAYQERCQQEVYQKMRAASLTAEEADTIISRLIEENYLNEERYARQFAGGHFRLKKWGKQKIVYALKQKQISDYCIRKAMEEIGDDAYTQALHKLARAKWAAIRTGTPAQRWAKTKLFLLQKGYQGNEVQAVLQQLQRGDLEE</sequence>
<dbReference type="Pfam" id="PF02631">
    <property type="entry name" value="RecX_HTH2"/>
    <property type="match status" value="1"/>
</dbReference>
<dbReference type="Gene3D" id="1.10.10.10">
    <property type="entry name" value="Winged helix-like DNA-binding domain superfamily/Winged helix DNA-binding domain"/>
    <property type="match status" value="2"/>
</dbReference>
<keyword evidence="4" id="KW-0963">Cytoplasm</keyword>
<evidence type="ECO:0000256" key="2">
    <source>
        <dbReference type="ARBA" id="ARBA00009695"/>
    </source>
</evidence>
<protein>
    <recommendedName>
        <fullName evidence="3">Regulatory protein RecX</fullName>
    </recommendedName>
</protein>
<keyword evidence="8" id="KW-1185">Reference proteome</keyword>
<dbReference type="InterPro" id="IPR036388">
    <property type="entry name" value="WH-like_DNA-bd_sf"/>
</dbReference>
<evidence type="ECO:0000313" key="8">
    <source>
        <dbReference type="Proteomes" id="UP000426027"/>
    </source>
</evidence>
<feature type="domain" description="RecX second three-helical" evidence="5">
    <location>
        <begin position="59"/>
        <end position="100"/>
    </location>
</feature>
<dbReference type="AlphaFoldDB" id="A0A6I6GP07"/>
<evidence type="ECO:0000259" key="5">
    <source>
        <dbReference type="Pfam" id="PF02631"/>
    </source>
</evidence>
<dbReference type="Pfam" id="PF21981">
    <property type="entry name" value="RecX_HTH3"/>
    <property type="match status" value="1"/>
</dbReference>
<feature type="domain" description="RecX third three-helical" evidence="6">
    <location>
        <begin position="108"/>
        <end position="153"/>
    </location>
</feature>
<dbReference type="EMBL" id="CP046566">
    <property type="protein sequence ID" value="QGW29398.1"/>
    <property type="molecule type" value="Genomic_DNA"/>
</dbReference>
<dbReference type="RefSeq" id="WP_157479750.1">
    <property type="nucleotide sequence ID" value="NZ_CP046566.1"/>
</dbReference>
<organism evidence="7 8">
    <name type="scientific">Phnomibacter ginsenosidimutans</name>
    <dbReference type="NCBI Taxonomy" id="2676868"/>
    <lineage>
        <taxon>Bacteria</taxon>
        <taxon>Pseudomonadati</taxon>
        <taxon>Bacteroidota</taxon>
        <taxon>Chitinophagia</taxon>
        <taxon>Chitinophagales</taxon>
        <taxon>Chitinophagaceae</taxon>
        <taxon>Phnomibacter</taxon>
    </lineage>
</organism>
<dbReference type="InterPro" id="IPR003783">
    <property type="entry name" value="Regulatory_RecX"/>
</dbReference>
<dbReference type="InterPro" id="IPR053924">
    <property type="entry name" value="RecX_HTH_2nd"/>
</dbReference>
<evidence type="ECO:0000259" key="6">
    <source>
        <dbReference type="Pfam" id="PF21981"/>
    </source>
</evidence>
<comment type="subcellular location">
    <subcellularLocation>
        <location evidence="1">Cytoplasm</location>
    </subcellularLocation>
</comment>
<name>A0A6I6GP07_9BACT</name>